<reference evidence="2 3" key="1">
    <citation type="submission" date="2020-03" db="EMBL/GenBank/DDBJ databases">
        <title>Vagococcus sp. nov., isolated from beetles.</title>
        <authorList>
            <person name="Hyun D.-W."/>
            <person name="Bae J.-W."/>
        </authorList>
    </citation>
    <scope>NUCLEOTIDE SEQUENCE [LARGE SCALE GENOMIC DNA]</scope>
    <source>
        <strain evidence="2 3">HDW17B</strain>
    </source>
</reference>
<evidence type="ECO:0000313" key="3">
    <source>
        <dbReference type="Proteomes" id="UP000501747"/>
    </source>
</evidence>
<dbReference type="EMBL" id="CP049887">
    <property type="protein sequence ID" value="QIL49835.1"/>
    <property type="molecule type" value="Genomic_DNA"/>
</dbReference>
<evidence type="ECO:0000313" key="2">
    <source>
        <dbReference type="EMBL" id="QIL49835.1"/>
    </source>
</evidence>
<gene>
    <name evidence="2" type="ORF">G7082_14545</name>
</gene>
<dbReference type="Pfam" id="PF01168">
    <property type="entry name" value="Ala_racemase_N"/>
    <property type="match status" value="1"/>
</dbReference>
<sequence length="56" mass="5682">MESLSSPVELFAVVKADSYGHGVVEVAKTALLVGASGLCVSNLNEALFNSVQSGAD</sequence>
<dbReference type="InterPro" id="IPR029066">
    <property type="entry name" value="PLP-binding_barrel"/>
</dbReference>
<accession>A0A6G8AY04</accession>
<keyword evidence="3" id="KW-1185">Reference proteome</keyword>
<dbReference type="AlphaFoldDB" id="A0A6G8AY04"/>
<evidence type="ECO:0000259" key="1">
    <source>
        <dbReference type="Pfam" id="PF01168"/>
    </source>
</evidence>
<dbReference type="InterPro" id="IPR001608">
    <property type="entry name" value="Ala_racemase_N"/>
</dbReference>
<dbReference type="SUPFAM" id="SSF51419">
    <property type="entry name" value="PLP-binding barrel"/>
    <property type="match status" value="1"/>
</dbReference>
<organism evidence="2 3">
    <name type="scientific">Vagococcus hydrophili</name>
    <dbReference type="NCBI Taxonomy" id="2714947"/>
    <lineage>
        <taxon>Bacteria</taxon>
        <taxon>Bacillati</taxon>
        <taxon>Bacillota</taxon>
        <taxon>Bacilli</taxon>
        <taxon>Lactobacillales</taxon>
        <taxon>Enterococcaceae</taxon>
        <taxon>Vagococcus</taxon>
    </lineage>
</organism>
<dbReference type="Proteomes" id="UP000501747">
    <property type="component" value="Chromosome"/>
</dbReference>
<proteinExistence type="predicted"/>
<dbReference type="KEGG" id="vhy:G7082_14545"/>
<name>A0A6G8AY04_9ENTE</name>
<protein>
    <recommendedName>
        <fullName evidence="1">Alanine racemase N-terminal domain-containing protein</fullName>
    </recommendedName>
</protein>
<dbReference type="Gene3D" id="3.20.20.10">
    <property type="entry name" value="Alanine racemase"/>
    <property type="match status" value="1"/>
</dbReference>
<feature type="domain" description="Alanine racemase N-terminal" evidence="1">
    <location>
        <begin position="6"/>
        <end position="47"/>
    </location>
</feature>